<accession>A0A165MP62</accession>
<dbReference type="OrthoDB" id="3351042at2759"/>
<dbReference type="InParanoid" id="A0A165MP62"/>
<proteinExistence type="predicted"/>
<organism evidence="2 3">
    <name type="scientific">Exidia glandulosa HHB12029</name>
    <dbReference type="NCBI Taxonomy" id="1314781"/>
    <lineage>
        <taxon>Eukaryota</taxon>
        <taxon>Fungi</taxon>
        <taxon>Dikarya</taxon>
        <taxon>Basidiomycota</taxon>
        <taxon>Agaricomycotina</taxon>
        <taxon>Agaricomycetes</taxon>
        <taxon>Auriculariales</taxon>
        <taxon>Exidiaceae</taxon>
        <taxon>Exidia</taxon>
    </lineage>
</organism>
<evidence type="ECO:0000313" key="2">
    <source>
        <dbReference type="EMBL" id="KZV99552.1"/>
    </source>
</evidence>
<protein>
    <submittedName>
        <fullName evidence="2">Uncharacterized protein</fullName>
    </submittedName>
</protein>
<evidence type="ECO:0000313" key="3">
    <source>
        <dbReference type="Proteomes" id="UP000077266"/>
    </source>
</evidence>
<evidence type="ECO:0000256" key="1">
    <source>
        <dbReference type="SAM" id="MobiDB-lite"/>
    </source>
</evidence>
<dbReference type="Proteomes" id="UP000077266">
    <property type="component" value="Unassembled WGS sequence"/>
</dbReference>
<dbReference type="EMBL" id="KV425908">
    <property type="protein sequence ID" value="KZV99552.1"/>
    <property type="molecule type" value="Genomic_DNA"/>
</dbReference>
<reference evidence="2 3" key="1">
    <citation type="journal article" date="2016" name="Mol. Biol. Evol.">
        <title>Comparative Genomics of Early-Diverging Mushroom-Forming Fungi Provides Insights into the Origins of Lignocellulose Decay Capabilities.</title>
        <authorList>
            <person name="Nagy L.G."/>
            <person name="Riley R."/>
            <person name="Tritt A."/>
            <person name="Adam C."/>
            <person name="Daum C."/>
            <person name="Floudas D."/>
            <person name="Sun H."/>
            <person name="Yadav J.S."/>
            <person name="Pangilinan J."/>
            <person name="Larsson K.H."/>
            <person name="Matsuura K."/>
            <person name="Barry K."/>
            <person name="Labutti K."/>
            <person name="Kuo R."/>
            <person name="Ohm R.A."/>
            <person name="Bhattacharya S.S."/>
            <person name="Shirouzu T."/>
            <person name="Yoshinaga Y."/>
            <person name="Martin F.M."/>
            <person name="Grigoriev I.V."/>
            <person name="Hibbett D.S."/>
        </authorList>
    </citation>
    <scope>NUCLEOTIDE SEQUENCE [LARGE SCALE GENOMIC DNA]</scope>
    <source>
        <strain evidence="2 3">HHB12029</strain>
    </source>
</reference>
<feature type="compositionally biased region" description="Basic and acidic residues" evidence="1">
    <location>
        <begin position="292"/>
        <end position="301"/>
    </location>
</feature>
<feature type="compositionally biased region" description="Basic and acidic residues" evidence="1">
    <location>
        <begin position="334"/>
        <end position="343"/>
    </location>
</feature>
<feature type="region of interest" description="Disordered" evidence="1">
    <location>
        <begin position="273"/>
        <end position="354"/>
    </location>
</feature>
<keyword evidence="3" id="KW-1185">Reference proteome</keyword>
<gene>
    <name evidence="2" type="ORF">EXIGLDRAFT_724583</name>
</gene>
<name>A0A165MP62_EXIGL</name>
<sequence length="516" mass="55562">MVKVSALHPIDPSSVTKGETEDKAPWIVRKLAGSMTGRIVMSAYETMRATGTTVVCLSPWGDANPLFLPNIRFRDLLIHTIIVATGGTASIAAPVLGPVANEFVATVGDSIVVQLGVHAGFEVTTKIADDLTIGKVVKHSIPAHSAVLVTTAVKTLLITLKYKHTMTDASLGFFRSSESNDADSNLFSSVKDFISIEKGWFSPYLFASHRRPVIPRSVQPDVVFCHGPFVAGDYRIAQTLLDESATMIALCDPPTPVTPPATENERRGFSDFFHRTKTPEPTSTAPEGPASTKEEKDKDKLSASAATLTDWASQAKDFFHRPKTPTPTPGSGEPQKEKEKGGSAEETTSAVPANVLAEPPLRRMVVLVLGLQPHRAGLWTSSERPGESVMYYALLNGCPALVLPLLPGSPLVAWHAMTLEQLQKLEGGVDGAKFKAVADDLFEYVGLCVDWDRVVPDSQVESSDPAGDGADIDGKRKKAVRRAVETLLAGAVQSDCKEVRSKLDRDRAGIAFFRVP</sequence>
<dbReference type="STRING" id="1314781.A0A165MP62"/>
<dbReference type="AlphaFoldDB" id="A0A165MP62"/>